<keyword evidence="1" id="KW-0812">Transmembrane</keyword>
<dbReference type="GO" id="GO:0042834">
    <property type="term" value="F:peptidoglycan binding"/>
    <property type="evidence" value="ECO:0007669"/>
    <property type="project" value="InterPro"/>
</dbReference>
<organism evidence="3">
    <name type="scientific">hydrothermal vent metagenome</name>
    <dbReference type="NCBI Taxonomy" id="652676"/>
    <lineage>
        <taxon>unclassified sequences</taxon>
        <taxon>metagenomes</taxon>
        <taxon>ecological metagenomes</taxon>
    </lineage>
</organism>
<keyword evidence="1" id="KW-1133">Transmembrane helix</keyword>
<dbReference type="InterPro" id="IPR036680">
    <property type="entry name" value="SPOR-like_sf"/>
</dbReference>
<name>A0A1W1EJM6_9ZZZZ</name>
<gene>
    <name evidence="3" type="ORF">MNB_SV-15-194</name>
</gene>
<feature type="transmembrane region" description="Helical" evidence="1">
    <location>
        <begin position="28"/>
        <end position="48"/>
    </location>
</feature>
<evidence type="ECO:0000256" key="1">
    <source>
        <dbReference type="SAM" id="Phobius"/>
    </source>
</evidence>
<accession>A0A1W1EJM6</accession>
<sequence length="243" mass="27166">MDKKVDKSIDDGVDNLIPDDLEPPKNKIHTILTIIALFIIVLMSTIIMTKIILDDSKSDDDLLNDPNSIKDPALILDENKKDKARNEIIHNIKPETTTTYDLASYDEDSDTIADSSEDDATTIMNVDSSNKLEKKSVEKEKVIEKESKKPIKEESVSKTKKDVISKTTTHNAKYYIQVGSFAGEPSKRLLSVIKSTGFTYTLKDSGKYKRLLIGGYGDKETATRALSRVKDKINKSAIIIKLK</sequence>
<feature type="domain" description="SPOR" evidence="2">
    <location>
        <begin position="172"/>
        <end position="240"/>
    </location>
</feature>
<dbReference type="Pfam" id="PF05036">
    <property type="entry name" value="SPOR"/>
    <property type="match status" value="1"/>
</dbReference>
<dbReference type="EMBL" id="FRYL01000025">
    <property type="protein sequence ID" value="SHO81037.1"/>
    <property type="molecule type" value="Genomic_DNA"/>
</dbReference>
<evidence type="ECO:0000259" key="2">
    <source>
        <dbReference type="Pfam" id="PF05036"/>
    </source>
</evidence>
<keyword evidence="1" id="KW-0472">Membrane</keyword>
<dbReference type="SUPFAM" id="SSF110997">
    <property type="entry name" value="Sporulation related repeat"/>
    <property type="match status" value="1"/>
</dbReference>
<protein>
    <submittedName>
        <fullName evidence="3">Membrane protein</fullName>
    </submittedName>
</protein>
<dbReference type="InterPro" id="IPR007730">
    <property type="entry name" value="SPOR-like_dom"/>
</dbReference>
<dbReference type="Gene3D" id="3.30.70.1070">
    <property type="entry name" value="Sporulation related repeat"/>
    <property type="match status" value="1"/>
</dbReference>
<evidence type="ECO:0000313" key="3">
    <source>
        <dbReference type="EMBL" id="SHO81037.1"/>
    </source>
</evidence>
<dbReference type="AlphaFoldDB" id="A0A1W1EJM6"/>
<proteinExistence type="predicted"/>
<reference evidence="3" key="1">
    <citation type="submission" date="2016-10" db="EMBL/GenBank/DDBJ databases">
        <authorList>
            <person name="de Groot N.N."/>
        </authorList>
    </citation>
    <scope>NUCLEOTIDE SEQUENCE</scope>
</reference>